<organism evidence="2 3">
    <name type="scientific">Lepidopterella palustris CBS 459.81</name>
    <dbReference type="NCBI Taxonomy" id="1314670"/>
    <lineage>
        <taxon>Eukaryota</taxon>
        <taxon>Fungi</taxon>
        <taxon>Dikarya</taxon>
        <taxon>Ascomycota</taxon>
        <taxon>Pezizomycotina</taxon>
        <taxon>Dothideomycetes</taxon>
        <taxon>Pleosporomycetidae</taxon>
        <taxon>Mytilinidiales</taxon>
        <taxon>Argynnaceae</taxon>
        <taxon>Lepidopterella</taxon>
    </lineage>
</organism>
<dbReference type="Proteomes" id="UP000250266">
    <property type="component" value="Unassembled WGS sequence"/>
</dbReference>
<feature type="compositionally biased region" description="Polar residues" evidence="1">
    <location>
        <begin position="20"/>
        <end position="37"/>
    </location>
</feature>
<feature type="compositionally biased region" description="Basic and acidic residues" evidence="1">
    <location>
        <begin position="648"/>
        <end position="660"/>
    </location>
</feature>
<proteinExistence type="predicted"/>
<sequence length="667" mass="75230">MATIVEGLMTPEPEDERVKASTQETPSTVSPNVQTAENPQPSAASDQPAANSSAVPPNVKPAGNPQPSASNDQPAANSSAVPPTEPEPPNVQSAQNSTTAPITEAPVETQAEGGDECPKISDEQRAIIAKILSTDDQETNEILGLPPGEHTIRVKREAFLRRGYFILPERYMGSAEDDERGIDAVNKLVNAAKVEGIDQETLDLIECYAGGTLEDLLEGYEDDTLPDWVMEEYKKAKPFIEELARNPDNNLAEISILQINSRLQELGSEQMDENDYKIYYETILPHIREGRRYLDRLKSNPQDQEAKDKIKIIQNLLNLQSTERYYPWEFDENLKVPKRQRNFRVPNTGQQAPQGRSEERPQATRDPNVGRQQTSQGRGEERPQASRDPNAGRRQASQGRSKEASRGRPASLPGFHSHSIKPGHVLYKNADRGICGIFECGRNQYGTTHQFMVEKYSKNDRRVYELIAASAFGKGAASEYRAKRGADVYTKGTLEDLKDKNIQDMEIGWIGYVPPKGSWACPRTVVAVDFDRNRETVKAYPKSVLWTRFGKREINRQIEAYSRLAGLKKSLVEPKKVIQYVDLDDEDDESCISLEDGDTDEENDYYEEEGGPAGETLSRAEEIQRLLVEVSRLQKEEDKAKRRATPRPRQEQERPRERSRTTYRRRR</sequence>
<reference evidence="2 3" key="1">
    <citation type="journal article" date="2016" name="Nat. Commun.">
        <title>Ectomycorrhizal ecology is imprinted in the genome of the dominant symbiotic fungus Cenococcum geophilum.</title>
        <authorList>
            <consortium name="DOE Joint Genome Institute"/>
            <person name="Peter M."/>
            <person name="Kohler A."/>
            <person name="Ohm R.A."/>
            <person name="Kuo A."/>
            <person name="Krutzmann J."/>
            <person name="Morin E."/>
            <person name="Arend M."/>
            <person name="Barry K.W."/>
            <person name="Binder M."/>
            <person name="Choi C."/>
            <person name="Clum A."/>
            <person name="Copeland A."/>
            <person name="Grisel N."/>
            <person name="Haridas S."/>
            <person name="Kipfer T."/>
            <person name="LaButti K."/>
            <person name="Lindquist E."/>
            <person name="Lipzen A."/>
            <person name="Maire R."/>
            <person name="Meier B."/>
            <person name="Mihaltcheva S."/>
            <person name="Molinier V."/>
            <person name="Murat C."/>
            <person name="Poggeler S."/>
            <person name="Quandt C.A."/>
            <person name="Sperisen C."/>
            <person name="Tritt A."/>
            <person name="Tisserant E."/>
            <person name="Crous P.W."/>
            <person name="Henrissat B."/>
            <person name="Nehls U."/>
            <person name="Egli S."/>
            <person name="Spatafora J.W."/>
            <person name="Grigoriev I.V."/>
            <person name="Martin F.M."/>
        </authorList>
    </citation>
    <scope>NUCLEOTIDE SEQUENCE [LARGE SCALE GENOMIC DNA]</scope>
    <source>
        <strain evidence="2 3">CBS 459.81</strain>
    </source>
</reference>
<accession>A0A8E2JAZ5</accession>
<name>A0A8E2JAZ5_9PEZI</name>
<protein>
    <submittedName>
        <fullName evidence="2">Uncharacterized protein</fullName>
    </submittedName>
</protein>
<evidence type="ECO:0000313" key="2">
    <source>
        <dbReference type="EMBL" id="OCK75349.1"/>
    </source>
</evidence>
<feature type="region of interest" description="Disordered" evidence="1">
    <location>
        <begin position="634"/>
        <end position="667"/>
    </location>
</feature>
<feature type="compositionally biased region" description="Polar residues" evidence="1">
    <location>
        <begin position="90"/>
        <end position="99"/>
    </location>
</feature>
<gene>
    <name evidence="2" type="ORF">K432DRAFT_397348</name>
</gene>
<feature type="compositionally biased region" description="Polar residues" evidence="1">
    <location>
        <begin position="65"/>
        <end position="81"/>
    </location>
</feature>
<dbReference type="EMBL" id="KV745328">
    <property type="protein sequence ID" value="OCK75349.1"/>
    <property type="molecule type" value="Genomic_DNA"/>
</dbReference>
<feature type="compositionally biased region" description="Low complexity" evidence="1">
    <location>
        <begin position="38"/>
        <end position="54"/>
    </location>
</feature>
<feature type="region of interest" description="Disordered" evidence="1">
    <location>
        <begin position="339"/>
        <end position="422"/>
    </location>
</feature>
<feature type="compositionally biased region" description="Acidic residues" evidence="1">
    <location>
        <begin position="589"/>
        <end position="610"/>
    </location>
</feature>
<evidence type="ECO:0000313" key="3">
    <source>
        <dbReference type="Proteomes" id="UP000250266"/>
    </source>
</evidence>
<feature type="region of interest" description="Disordered" evidence="1">
    <location>
        <begin position="589"/>
        <end position="619"/>
    </location>
</feature>
<dbReference type="AlphaFoldDB" id="A0A8E2JAZ5"/>
<feature type="compositionally biased region" description="Polar residues" evidence="1">
    <location>
        <begin position="345"/>
        <end position="354"/>
    </location>
</feature>
<evidence type="ECO:0000256" key="1">
    <source>
        <dbReference type="SAM" id="MobiDB-lite"/>
    </source>
</evidence>
<feature type="region of interest" description="Disordered" evidence="1">
    <location>
        <begin position="1"/>
        <end position="99"/>
    </location>
</feature>
<keyword evidence="3" id="KW-1185">Reference proteome</keyword>
<dbReference type="OrthoDB" id="3793347at2759"/>